<dbReference type="PANTHER" id="PTHR48050">
    <property type="entry name" value="STEROL 3-BETA-GLUCOSYLTRANSFERASE"/>
    <property type="match status" value="1"/>
</dbReference>
<dbReference type="SUPFAM" id="SSF53756">
    <property type="entry name" value="UDP-Glycosyltransferase/glycogen phosphorylase"/>
    <property type="match status" value="1"/>
</dbReference>
<proteinExistence type="predicted"/>
<evidence type="ECO:0000259" key="5">
    <source>
        <dbReference type="Pfam" id="PF07699"/>
    </source>
</evidence>
<dbReference type="InterPro" id="IPR011641">
    <property type="entry name" value="Tyr-kin_ephrin_A/B_rcpt-like"/>
</dbReference>
<feature type="transmembrane region" description="Helical" evidence="3">
    <location>
        <begin position="820"/>
        <end position="836"/>
    </location>
</feature>
<dbReference type="InterPro" id="IPR050426">
    <property type="entry name" value="Glycosyltransferase_28"/>
</dbReference>
<dbReference type="GO" id="GO:0016906">
    <property type="term" value="F:sterol 3-beta-glucosyltransferase activity"/>
    <property type="evidence" value="ECO:0007669"/>
    <property type="project" value="UniProtKB-ARBA"/>
</dbReference>
<evidence type="ECO:0000256" key="3">
    <source>
        <dbReference type="SAM" id="Phobius"/>
    </source>
</evidence>
<feature type="region of interest" description="Disordered" evidence="2">
    <location>
        <begin position="1312"/>
        <end position="1355"/>
    </location>
</feature>
<dbReference type="Proteomes" id="UP000186817">
    <property type="component" value="Unassembled WGS sequence"/>
</dbReference>
<name>A0A1Q9CRX5_SYMMI</name>
<feature type="domain" description="Tyrosine-protein kinase ephrin type A/B receptor-like" evidence="5">
    <location>
        <begin position="514"/>
        <end position="552"/>
    </location>
</feature>
<feature type="region of interest" description="Disordered" evidence="2">
    <location>
        <begin position="1259"/>
        <end position="1291"/>
    </location>
</feature>
<feature type="transmembrane region" description="Helical" evidence="3">
    <location>
        <begin position="1154"/>
        <end position="1176"/>
    </location>
</feature>
<feature type="transmembrane region" description="Helical" evidence="3">
    <location>
        <begin position="874"/>
        <end position="900"/>
    </location>
</feature>
<dbReference type="Gene3D" id="3.40.50.2000">
    <property type="entry name" value="Glycogen Phosphorylase B"/>
    <property type="match status" value="2"/>
</dbReference>
<feature type="transmembrane region" description="Helical" evidence="3">
    <location>
        <begin position="1122"/>
        <end position="1142"/>
    </location>
</feature>
<dbReference type="SMART" id="SM01411">
    <property type="entry name" value="Ephrin_rec_like"/>
    <property type="match status" value="1"/>
</dbReference>
<comment type="caution">
    <text evidence="6">The sequence shown here is derived from an EMBL/GenBank/DDBJ whole genome shotgun (WGS) entry which is preliminary data.</text>
</comment>
<organism evidence="6 7">
    <name type="scientific">Symbiodinium microadriaticum</name>
    <name type="common">Dinoflagellate</name>
    <name type="synonym">Zooxanthella microadriatica</name>
    <dbReference type="NCBI Taxonomy" id="2951"/>
    <lineage>
        <taxon>Eukaryota</taxon>
        <taxon>Sar</taxon>
        <taxon>Alveolata</taxon>
        <taxon>Dinophyceae</taxon>
        <taxon>Suessiales</taxon>
        <taxon>Symbiodiniaceae</taxon>
        <taxon>Symbiodinium</taxon>
    </lineage>
</organism>
<evidence type="ECO:0000313" key="7">
    <source>
        <dbReference type="Proteomes" id="UP000186817"/>
    </source>
</evidence>
<evidence type="ECO:0000256" key="2">
    <source>
        <dbReference type="SAM" id="MobiDB-lite"/>
    </source>
</evidence>
<evidence type="ECO:0000256" key="1">
    <source>
        <dbReference type="ARBA" id="ARBA00022679"/>
    </source>
</evidence>
<keyword evidence="3" id="KW-0812">Transmembrane</keyword>
<feature type="transmembrane region" description="Helical" evidence="3">
    <location>
        <begin position="660"/>
        <end position="682"/>
    </location>
</feature>
<keyword evidence="1 6" id="KW-0808">Transferase</keyword>
<feature type="transmembrane region" description="Helical" evidence="3">
    <location>
        <begin position="1183"/>
        <end position="1201"/>
    </location>
</feature>
<dbReference type="PANTHER" id="PTHR48050:SF13">
    <property type="entry name" value="STEROL 3-BETA-GLUCOSYLTRANSFERASE UGT80A2"/>
    <property type="match status" value="1"/>
</dbReference>
<evidence type="ECO:0000313" key="6">
    <source>
        <dbReference type="EMBL" id="OLP85661.1"/>
    </source>
</evidence>
<feature type="transmembrane region" description="Helical" evidence="3">
    <location>
        <begin position="780"/>
        <end position="800"/>
    </location>
</feature>
<dbReference type="CDD" id="cd03784">
    <property type="entry name" value="GT1_Gtf-like"/>
    <property type="match status" value="1"/>
</dbReference>
<dbReference type="OrthoDB" id="420229at2759"/>
<dbReference type="FunFam" id="3.40.50.2000:FF:000009">
    <property type="entry name" value="Sterol 3-beta-glucosyltransferase UGT80A2"/>
    <property type="match status" value="1"/>
</dbReference>
<accession>A0A1Q9CRX5</accession>
<feature type="domain" description="Erythromycin biosynthesis protein CIII-like C-terminal" evidence="4">
    <location>
        <begin position="307"/>
        <end position="372"/>
    </location>
</feature>
<dbReference type="Gene3D" id="2.10.50.10">
    <property type="entry name" value="Tumor Necrosis Factor Receptor, subunit A, domain 2"/>
    <property type="match status" value="1"/>
</dbReference>
<protein>
    <submittedName>
        <fullName evidence="6">Sterol 3-beta-glucosyltransferase UGT80B1</fullName>
    </submittedName>
</protein>
<sequence>MERVLLISLGSRGDMEPFLAMGEELQVAGHSVAFCMPLQFQSLAMEVSQTFYAMDKRFLELVENEDVKNIIAQVGSAWTRLRTMVRLMWETKPLQQQLVRDQHAAVDHFRPDLIIFHGKCIYPILAALEYGQRVKMLCPVPCMIHAVDTEPNIGFGDPGSVWWNRLTYFLANKLYISKSILGYGGPVAKDELQFRNLDSSRLTAFMLEEMPVEYAISERLFPRPGSWPPHAVITGFRERDKAKHWTPPAPLLKFLSDYPEPLYAGFGSMVNEDPEKVGQIILDVTAELELPVLLNTGWGGGIRVSEEDLPRHAFVVNDIPYDWLFSRVCAVVHHGGSGTTHSALRFDKPQLIVPHISDQFLWMRLVNRAGFGPMGFPIKSFSKETFKASLTADSEFVLYTQGIVKIGQSLEFLLPSGAELRSVSSDLEAATLRRPPVVQAQNLQHQKRIDCGILERLNQTCGSRPGNLSALSREWQAVRLKPCAAGERRSSYTGTDCVQCVPGRYKSGVGPALTCSACGIGFYMGLPGAGACTICPEHETTNITGATSISSCDCVPGYFRTNPDADWELVSNHGVCRPCPDGAICEGGAIQPYASGGYWTPDRLVFWPCFPSHACLEGDAVNPNRCEDARDPTSVRCGQCHTDAFAHQSECYSCSGGDVALAWAGPFLGLLVLVCGFTPALIRSLWSMDMEHTKLQHRLLATTQKHSSWLGRLAESDHGEFRMVIVMLTSLQTLWTVSLMPLPYTRFTKDWLWITGIVACDVSILRPQCALKLSYFMKWLMQWATFFVVVAVLALAMLAYCFHHKNRLKDLGYISPKRGILGVFSITLMLLLLVHLRDDLIFLSCVTCEGDKMCLAFQPVIECSTNSWEWSTMMVLSILDLIFVVAASLPLIAICIYSSWKWQHGHRRGLDATFSAPWYVYFSEFWVKRHRGYIQEVREAVPEFQKLFLEEEVLAASHKEVWHRAIDLILAQEAEKADALLLKVIEHMYTHSDRFRAIDEDEGPAFQIIRNIRSAIKGRVDRPDRSRAPFLSEGLMSAGSASRSEATIDQPVPPETEPDVLQVATFGLDSEEPALREAVSDDPLEVVEKLKVSDVHHVKLTLENVLDYARWSVPGARAIKRVLSYSWTLILLIARFVITIYAMLMRRDQSDVPLVYLLVTLAYVLLGAGLQPYVWGFLNDWEVAVHSLIYVFLLFVISGWSDTASDVLVVVATMSAVVPVVLRFLLLLCGQDKQDPDDNDTVVSQGSATYNLNRLALSQSGGDGGVSRAASSVGPKASSRSRSVQDAGRHREHVRNYIEMVKNQSITVVQSADEPGQEMPPATSTEADAAGPGVSSTDGQDVASGADAVTASDRGRLDDDEQIRVRKALHHLGMAAEILSLDDPAAVQLYLELRRQSAIGVESSAACFGAAEPAAAAFAQFVLRLELEEMKKHFVKVLAWARGKQPKLLDQQLRQAKDAAACRVMAEGRESFGVRPKLLLDGRARGLVDSAGRLPPVWAARLQTGQKARKRRKTSEKEVLQEHTCWWHEELRDPVANLLDIFEFLSQADHRILYALEAAGCARESGVKLQMQVREVRLNAVKYVHRIWMDLGVQVVMCLSEVTMYASWLLEDEDSRVEMAVRAMIKTIKDCTGESLQDTLKS</sequence>
<feature type="transmembrane region" description="Helical" evidence="3">
    <location>
        <begin position="1207"/>
        <end position="1226"/>
    </location>
</feature>
<dbReference type="Pfam" id="PF06722">
    <property type="entry name" value="EryCIII-like_C"/>
    <property type="match status" value="1"/>
</dbReference>
<gene>
    <name evidence="6" type="primary">UGT80B1</name>
    <name evidence="6" type="ORF">AK812_SmicGene33322</name>
</gene>
<dbReference type="InterPro" id="IPR010610">
    <property type="entry name" value="EryCIII-like_C"/>
</dbReference>
<evidence type="ECO:0000259" key="4">
    <source>
        <dbReference type="Pfam" id="PF06722"/>
    </source>
</evidence>
<dbReference type="EMBL" id="LSRX01000963">
    <property type="protein sequence ID" value="OLP85661.1"/>
    <property type="molecule type" value="Genomic_DNA"/>
</dbReference>
<feature type="transmembrane region" description="Helical" evidence="3">
    <location>
        <begin position="721"/>
        <end position="742"/>
    </location>
</feature>
<keyword evidence="3" id="KW-1133">Transmembrane helix</keyword>
<dbReference type="InterPro" id="IPR002213">
    <property type="entry name" value="UDP_glucos_trans"/>
</dbReference>
<dbReference type="CDD" id="cd00185">
    <property type="entry name" value="TNFRSF"/>
    <property type="match status" value="1"/>
</dbReference>
<reference evidence="6 7" key="1">
    <citation type="submission" date="2016-02" db="EMBL/GenBank/DDBJ databases">
        <title>Genome analysis of coral dinoflagellate symbionts highlights evolutionary adaptations to a symbiotic lifestyle.</title>
        <authorList>
            <person name="Aranda M."/>
            <person name="Li Y."/>
            <person name="Liew Y.J."/>
            <person name="Baumgarten S."/>
            <person name="Simakov O."/>
            <person name="Wilson M."/>
            <person name="Piel J."/>
            <person name="Ashoor H."/>
            <person name="Bougouffa S."/>
            <person name="Bajic V.B."/>
            <person name="Ryu T."/>
            <person name="Ravasi T."/>
            <person name="Bayer T."/>
            <person name="Micklem G."/>
            <person name="Kim H."/>
            <person name="Bhak J."/>
            <person name="Lajeunesse T.C."/>
            <person name="Voolstra C.R."/>
        </authorList>
    </citation>
    <scope>NUCLEOTIDE SEQUENCE [LARGE SCALE GENOMIC DNA]</scope>
    <source>
        <strain evidence="6 7">CCMP2467</strain>
    </source>
</reference>
<keyword evidence="3" id="KW-0472">Membrane</keyword>
<dbReference type="Pfam" id="PF07699">
    <property type="entry name" value="Ephrin_rec_like"/>
    <property type="match status" value="1"/>
</dbReference>
<keyword evidence="7" id="KW-1185">Reference proteome</keyword>